<gene>
    <name evidence="2" type="ORF">A1Q1_07370</name>
</gene>
<proteinExistence type="predicted"/>
<sequence>MIDHLSSPPIVDLVFASAPPESLAVLARVSRGWRQRALSETSLVYNLLDDMYLSPSPIIFEEAARHCRVLDVAVGNPATDNHLIPEVARLQTFAPDLVTIRLRRAAYADKAMWIPSTPRIVFGAFHPDHTSLKGLERGMRNGEWKTMEKLVIIHHQLVWTCCKHKRAKDDDGGHSANGEEGSSDRGGQETIKDYATLFPQLKQVVLILRDDSACPSCIRSLLNEAQAVSVPVTIVGVPPSQSFQVRGSTVIQLTKYGERLREGVEVLTHRECCRRVDEREYAIEADWEQTPLLRPLDVSNHYFPPLRNQTCARVSGFGGCQTFSDDSLVNWDR</sequence>
<accession>J5R9F8</accession>
<dbReference type="HOGENOM" id="CLU_834671_0_0_1"/>
<dbReference type="KEGG" id="tasa:A1Q1_07370"/>
<evidence type="ECO:0008006" key="4">
    <source>
        <dbReference type="Google" id="ProtNLM"/>
    </source>
</evidence>
<name>J5R9F8_TRIAS</name>
<evidence type="ECO:0000256" key="1">
    <source>
        <dbReference type="SAM" id="MobiDB-lite"/>
    </source>
</evidence>
<dbReference type="EMBL" id="ALBS01000057">
    <property type="protein sequence ID" value="EJT51398.1"/>
    <property type="molecule type" value="Genomic_DNA"/>
</dbReference>
<feature type="region of interest" description="Disordered" evidence="1">
    <location>
        <begin position="166"/>
        <end position="188"/>
    </location>
</feature>
<dbReference type="Proteomes" id="UP000002748">
    <property type="component" value="Unassembled WGS sequence"/>
</dbReference>
<comment type="caution">
    <text evidence="2">The sequence shown here is derived from an EMBL/GenBank/DDBJ whole genome shotgun (WGS) entry which is preliminary data.</text>
</comment>
<reference evidence="2 3" key="1">
    <citation type="journal article" date="2012" name="Eukaryot. Cell">
        <title>Draft genome sequence of CBS 2479, the standard type strain of Trichosporon asahii.</title>
        <authorList>
            <person name="Yang R.Y."/>
            <person name="Li H.T."/>
            <person name="Zhu H."/>
            <person name="Zhou G.P."/>
            <person name="Wang M."/>
            <person name="Wang L."/>
        </authorList>
    </citation>
    <scope>NUCLEOTIDE SEQUENCE [LARGE SCALE GENOMIC DNA]</scope>
    <source>
        <strain evidence="3">ATCC 90039 / CBS 2479 / JCM 2466 / KCTC 7840 / NCYC 2677 / UAMH 7654</strain>
    </source>
</reference>
<evidence type="ECO:0000313" key="3">
    <source>
        <dbReference type="Proteomes" id="UP000002748"/>
    </source>
</evidence>
<dbReference type="GeneID" id="25990882"/>
<dbReference type="VEuPathDB" id="FungiDB:A1Q1_07370"/>
<evidence type="ECO:0000313" key="2">
    <source>
        <dbReference type="EMBL" id="EJT51398.1"/>
    </source>
</evidence>
<dbReference type="RefSeq" id="XP_014183081.1">
    <property type="nucleotide sequence ID" value="XM_014327606.1"/>
</dbReference>
<organism evidence="2 3">
    <name type="scientific">Trichosporon asahii var. asahii (strain ATCC 90039 / CBS 2479 / JCM 2466 / KCTC 7840 / NBRC 103889/ NCYC 2677 / UAMH 7654)</name>
    <name type="common">Yeast</name>
    <dbReference type="NCBI Taxonomy" id="1186058"/>
    <lineage>
        <taxon>Eukaryota</taxon>
        <taxon>Fungi</taxon>
        <taxon>Dikarya</taxon>
        <taxon>Basidiomycota</taxon>
        <taxon>Agaricomycotina</taxon>
        <taxon>Tremellomycetes</taxon>
        <taxon>Trichosporonales</taxon>
        <taxon>Trichosporonaceae</taxon>
        <taxon>Trichosporon</taxon>
    </lineage>
</organism>
<dbReference type="AlphaFoldDB" id="J5R9F8"/>
<protein>
    <recommendedName>
        <fullName evidence="4">F-box domain-containing protein</fullName>
    </recommendedName>
</protein>